<name>A0ABS0F790_9FLAO</name>
<accession>A0ABS0F790</accession>
<evidence type="ECO:0000256" key="1">
    <source>
        <dbReference type="SAM" id="Phobius"/>
    </source>
</evidence>
<evidence type="ECO:0000313" key="2">
    <source>
        <dbReference type="EMBL" id="MBF8455570.1"/>
    </source>
</evidence>
<keyword evidence="1" id="KW-0472">Membrane</keyword>
<dbReference type="Proteomes" id="UP000660070">
    <property type="component" value="Unassembled WGS sequence"/>
</dbReference>
<comment type="caution">
    <text evidence="2">The sequence shown here is derived from an EMBL/GenBank/DDBJ whole genome shotgun (WGS) entry which is preliminary data.</text>
</comment>
<keyword evidence="1" id="KW-0812">Transmembrane</keyword>
<dbReference type="EMBL" id="JADPVI010000001">
    <property type="protein sequence ID" value="MBF8455570.1"/>
    <property type="molecule type" value="Genomic_DNA"/>
</dbReference>
<dbReference type="RefSeq" id="WP_196078145.1">
    <property type="nucleotide sequence ID" value="NZ_JADPVI010000001.1"/>
</dbReference>
<sequence length="192" mass="21561">MISDNYDFYASKIVSFLPLAILIVTGVILLLPNSRKRFLRLQASLPTSKIRSVSKGIVEIQGKLIMNEALLSPVGHEKCIGYHYLIENVNKDKDGNYSYTTSHKETKCNVFNLQDETGKIKVEPEGIEFVLLQTTNVSSNSSKRYSEILLKENQEVLLVGYADTNKGVAFIRKDDHYKVLGITSSEGISVWN</sequence>
<evidence type="ECO:0000313" key="3">
    <source>
        <dbReference type="Proteomes" id="UP000660070"/>
    </source>
</evidence>
<keyword evidence="3" id="KW-1185">Reference proteome</keyword>
<reference evidence="2 3" key="1">
    <citation type="submission" date="2020-11" db="EMBL/GenBank/DDBJ databases">
        <title>Kaistella gelatinilytica sp. nov., a flavobacterium isolated from Antarctic Soil.</title>
        <authorList>
            <person name="Li J."/>
        </authorList>
    </citation>
    <scope>NUCLEOTIDE SEQUENCE [LARGE SCALE GENOMIC DNA]</scope>
    <source>
        <strain evidence="2 3">G5-32</strain>
    </source>
</reference>
<protein>
    <recommendedName>
        <fullName evidence="4">RING-type E3 ubiquitin transferase</fullName>
    </recommendedName>
</protein>
<proteinExistence type="predicted"/>
<organism evidence="2 3">
    <name type="scientific">Kaistella gelatinilytica</name>
    <dbReference type="NCBI Taxonomy" id="2787636"/>
    <lineage>
        <taxon>Bacteria</taxon>
        <taxon>Pseudomonadati</taxon>
        <taxon>Bacteroidota</taxon>
        <taxon>Flavobacteriia</taxon>
        <taxon>Flavobacteriales</taxon>
        <taxon>Weeksellaceae</taxon>
        <taxon>Chryseobacterium group</taxon>
        <taxon>Kaistella</taxon>
    </lineage>
</organism>
<evidence type="ECO:0008006" key="4">
    <source>
        <dbReference type="Google" id="ProtNLM"/>
    </source>
</evidence>
<gene>
    <name evidence="2" type="ORF">IV494_00105</name>
</gene>
<keyword evidence="1" id="KW-1133">Transmembrane helix</keyword>
<feature type="transmembrane region" description="Helical" evidence="1">
    <location>
        <begin position="13"/>
        <end position="31"/>
    </location>
</feature>